<dbReference type="SUPFAM" id="SSF56112">
    <property type="entry name" value="Protein kinase-like (PK-like)"/>
    <property type="match status" value="1"/>
</dbReference>
<keyword evidence="13" id="KW-0863">Zinc-finger</keyword>
<evidence type="ECO:0000256" key="13">
    <source>
        <dbReference type="ARBA" id="ARBA00022771"/>
    </source>
</evidence>
<dbReference type="InterPro" id="IPR020454">
    <property type="entry name" value="DAG/PE-bd"/>
</dbReference>
<dbReference type="SMART" id="SM00109">
    <property type="entry name" value="C1"/>
    <property type="match status" value="2"/>
</dbReference>
<dbReference type="InterPro" id="IPR057764">
    <property type="entry name" value="Ubiquitin_PRKD1-3_N"/>
</dbReference>
<dbReference type="CDD" id="cd14082">
    <property type="entry name" value="STKc_PKD"/>
    <property type="match status" value="1"/>
</dbReference>
<comment type="similarity">
    <text evidence="4">Belongs to the protein kinase superfamily. CAMK Ser/Thr protein kinase family. PKD subfamily.</text>
</comment>
<evidence type="ECO:0000259" key="21">
    <source>
        <dbReference type="PROSITE" id="PS50003"/>
    </source>
</evidence>
<dbReference type="InterPro" id="IPR008271">
    <property type="entry name" value="Ser/Thr_kinase_AS"/>
</dbReference>
<dbReference type="GO" id="GO:0007200">
    <property type="term" value="P:phospholipase C-activating G protein-coupled receptor signaling pathway"/>
    <property type="evidence" value="ECO:0007669"/>
    <property type="project" value="TreeGrafter"/>
</dbReference>
<keyword evidence="10" id="KW-0479">Metal-binding</keyword>
<feature type="domain" description="Phorbol-ester/DAG-type" evidence="23">
    <location>
        <begin position="441"/>
        <end position="491"/>
    </location>
</feature>
<keyword evidence="16 20" id="KW-0067">ATP-binding</keyword>
<proteinExistence type="inferred from homology"/>
<feature type="binding site" evidence="20">
    <location>
        <position position="782"/>
    </location>
    <ligand>
        <name>ATP</name>
        <dbReference type="ChEBI" id="CHEBI:30616"/>
    </ligand>
</feature>
<dbReference type="PANTHER" id="PTHR22968">
    <property type="entry name" value="PROTEIN KINASE C, MU"/>
    <property type="match status" value="1"/>
</dbReference>
<keyword evidence="14" id="KW-0418">Kinase</keyword>
<dbReference type="Gene3D" id="2.30.29.30">
    <property type="entry name" value="Pleckstrin-homology domain (PH domain)/Phosphotyrosine-binding domain (PTB)"/>
    <property type="match status" value="1"/>
</dbReference>
<evidence type="ECO:0000256" key="14">
    <source>
        <dbReference type="ARBA" id="ARBA00022777"/>
    </source>
</evidence>
<keyword evidence="7" id="KW-0723">Serine/threonine-protein kinase</keyword>
<dbReference type="AlphaFoldDB" id="A0AAN8LAM1"/>
<dbReference type="SUPFAM" id="SSF57889">
    <property type="entry name" value="Cysteine-rich domain"/>
    <property type="match status" value="2"/>
</dbReference>
<feature type="domain" description="PH" evidence="21">
    <location>
        <begin position="589"/>
        <end position="711"/>
    </location>
</feature>
<dbReference type="GO" id="GO:0006313">
    <property type="term" value="P:DNA transposition"/>
    <property type="evidence" value="ECO:0007669"/>
    <property type="project" value="InterPro"/>
</dbReference>
<evidence type="ECO:0000256" key="7">
    <source>
        <dbReference type="ARBA" id="ARBA00022527"/>
    </source>
</evidence>
<evidence type="ECO:0000256" key="15">
    <source>
        <dbReference type="ARBA" id="ARBA00022833"/>
    </source>
</evidence>
<dbReference type="GO" id="GO:0016020">
    <property type="term" value="C:membrane"/>
    <property type="evidence" value="ECO:0007669"/>
    <property type="project" value="UniProtKB-SubCell"/>
</dbReference>
<dbReference type="Pfam" id="PF00130">
    <property type="entry name" value="C1_1"/>
    <property type="match status" value="2"/>
</dbReference>
<dbReference type="PROSITE" id="PS00479">
    <property type="entry name" value="ZF_DAG_PE_1"/>
    <property type="match status" value="2"/>
</dbReference>
<dbReference type="InterPro" id="IPR001849">
    <property type="entry name" value="PH_domain"/>
</dbReference>
<dbReference type="GO" id="GO:0004697">
    <property type="term" value="F:diacylglycerol-dependent serine/threonine kinase activity"/>
    <property type="evidence" value="ECO:0007669"/>
    <property type="project" value="UniProtKB-EC"/>
</dbReference>
<dbReference type="InterPro" id="IPR011993">
    <property type="entry name" value="PH-like_dom_sf"/>
</dbReference>
<comment type="subcellular location">
    <subcellularLocation>
        <location evidence="3">Cytoplasm</location>
    </subcellularLocation>
    <subcellularLocation>
        <location evidence="2">Membrane</location>
    </subcellularLocation>
</comment>
<dbReference type="Gene3D" id="3.30.420.10">
    <property type="entry name" value="Ribonuclease H-like superfamily/Ribonuclease H"/>
    <property type="match status" value="1"/>
</dbReference>
<evidence type="ECO:0000256" key="5">
    <source>
        <dbReference type="ARBA" id="ARBA00012429"/>
    </source>
</evidence>
<dbReference type="Pfam" id="PF00069">
    <property type="entry name" value="Pkinase"/>
    <property type="match status" value="1"/>
</dbReference>
<dbReference type="GO" id="GO:0005829">
    <property type="term" value="C:cytosol"/>
    <property type="evidence" value="ECO:0007669"/>
    <property type="project" value="TreeGrafter"/>
</dbReference>
<comment type="cofactor">
    <cofactor evidence="1">
        <name>Mg(2+)</name>
        <dbReference type="ChEBI" id="CHEBI:18420"/>
    </cofactor>
</comment>
<dbReference type="Gene3D" id="3.30.60.20">
    <property type="match status" value="2"/>
</dbReference>
<dbReference type="Proteomes" id="UP001356427">
    <property type="component" value="Unassembled WGS sequence"/>
</dbReference>
<evidence type="ECO:0000256" key="16">
    <source>
        <dbReference type="ARBA" id="ARBA00022840"/>
    </source>
</evidence>
<dbReference type="FunFam" id="3.30.200.20:FF:000137">
    <property type="entry name" value="Serine/threonine-protein kinase"/>
    <property type="match status" value="1"/>
</dbReference>
<dbReference type="Pfam" id="PF25525">
    <property type="entry name" value="Ubiquitin_PRKD1_N"/>
    <property type="match status" value="1"/>
</dbReference>
<dbReference type="SMART" id="SM00233">
    <property type="entry name" value="PH"/>
    <property type="match status" value="1"/>
</dbReference>
<evidence type="ECO:0000256" key="18">
    <source>
        <dbReference type="ARBA" id="ARBA00023136"/>
    </source>
</evidence>
<dbReference type="Pfam" id="PF13358">
    <property type="entry name" value="DDE_3"/>
    <property type="match status" value="1"/>
</dbReference>
<dbReference type="InterPro" id="IPR002219">
    <property type="entry name" value="PKC_DAG/PE"/>
</dbReference>
<keyword evidence="8" id="KW-0597">Phosphoprotein</keyword>
<comment type="caution">
    <text evidence="24">The sequence shown here is derived from an EMBL/GenBank/DDBJ whole genome shotgun (WGS) entry which is preliminary data.</text>
</comment>
<protein>
    <recommendedName>
        <fullName evidence="5">protein kinase C</fullName>
        <ecNumber evidence="5">2.7.11.13</ecNumber>
    </recommendedName>
</protein>
<keyword evidence="6" id="KW-0963">Cytoplasm</keyword>
<organism evidence="24 25">
    <name type="scientific">Coregonus suidteri</name>
    <dbReference type="NCBI Taxonomy" id="861788"/>
    <lineage>
        <taxon>Eukaryota</taxon>
        <taxon>Metazoa</taxon>
        <taxon>Chordata</taxon>
        <taxon>Craniata</taxon>
        <taxon>Vertebrata</taxon>
        <taxon>Euteleostomi</taxon>
        <taxon>Actinopterygii</taxon>
        <taxon>Neopterygii</taxon>
        <taxon>Teleostei</taxon>
        <taxon>Protacanthopterygii</taxon>
        <taxon>Salmoniformes</taxon>
        <taxon>Salmonidae</taxon>
        <taxon>Coregoninae</taxon>
        <taxon>Coregonus</taxon>
    </lineage>
</organism>
<dbReference type="InterPro" id="IPR000719">
    <property type="entry name" value="Prot_kinase_dom"/>
</dbReference>
<dbReference type="PROSITE" id="PS50003">
    <property type="entry name" value="PH_DOMAIN"/>
    <property type="match status" value="1"/>
</dbReference>
<dbReference type="PROSITE" id="PS50081">
    <property type="entry name" value="ZF_DAG_PE_2"/>
    <property type="match status" value="2"/>
</dbReference>
<keyword evidence="18" id="KW-0472">Membrane</keyword>
<evidence type="ECO:0000256" key="17">
    <source>
        <dbReference type="ARBA" id="ARBA00022842"/>
    </source>
</evidence>
<feature type="domain" description="Phorbol-ester/DAG-type" evidence="23">
    <location>
        <begin position="310"/>
        <end position="360"/>
    </location>
</feature>
<reference evidence="24 25" key="1">
    <citation type="submission" date="2021-04" db="EMBL/GenBank/DDBJ databases">
        <authorList>
            <person name="De Guttry C."/>
            <person name="Zahm M."/>
            <person name="Klopp C."/>
            <person name="Cabau C."/>
            <person name="Louis A."/>
            <person name="Berthelot C."/>
            <person name="Parey E."/>
            <person name="Roest Crollius H."/>
            <person name="Montfort J."/>
            <person name="Robinson-Rechavi M."/>
            <person name="Bucao C."/>
            <person name="Bouchez O."/>
            <person name="Gislard M."/>
            <person name="Lluch J."/>
            <person name="Milhes M."/>
            <person name="Lampietro C."/>
            <person name="Lopez Roques C."/>
            <person name="Donnadieu C."/>
            <person name="Braasch I."/>
            <person name="Desvignes T."/>
            <person name="Postlethwait J."/>
            <person name="Bobe J."/>
            <person name="Wedekind C."/>
            <person name="Guiguen Y."/>
        </authorList>
    </citation>
    <scope>NUCLEOTIDE SEQUENCE [LARGE SCALE GENOMIC DNA]</scope>
    <source>
        <strain evidence="24">Cs_M1</strain>
        <tissue evidence="24">Blood</tissue>
    </source>
</reference>
<dbReference type="InterPro" id="IPR038717">
    <property type="entry name" value="Tc1-like_DDE_dom"/>
</dbReference>
<evidence type="ECO:0000313" key="25">
    <source>
        <dbReference type="Proteomes" id="UP001356427"/>
    </source>
</evidence>
<dbReference type="InterPro" id="IPR046349">
    <property type="entry name" value="C1-like_sf"/>
</dbReference>
<dbReference type="Pfam" id="PF01498">
    <property type="entry name" value="HTH_Tnp_Tc3_2"/>
    <property type="match status" value="1"/>
</dbReference>
<dbReference type="PROSITE" id="PS00107">
    <property type="entry name" value="PROTEIN_KINASE_ATP"/>
    <property type="match status" value="1"/>
</dbReference>
<dbReference type="PROSITE" id="PS00108">
    <property type="entry name" value="PROTEIN_KINASE_ST"/>
    <property type="match status" value="1"/>
</dbReference>
<dbReference type="Gene3D" id="1.10.510.10">
    <property type="entry name" value="Transferase(Phosphotransferase) domain 1"/>
    <property type="match status" value="1"/>
</dbReference>
<dbReference type="EC" id="2.7.11.13" evidence="5"/>
<dbReference type="FunFam" id="2.30.29.30:FF:000056">
    <property type="entry name" value="Serine/threonine-protein kinase"/>
    <property type="match status" value="1"/>
</dbReference>
<evidence type="ECO:0000256" key="20">
    <source>
        <dbReference type="PROSITE-ProRule" id="PRU10141"/>
    </source>
</evidence>
<dbReference type="GO" id="GO:0008270">
    <property type="term" value="F:zinc ion binding"/>
    <property type="evidence" value="ECO:0007669"/>
    <property type="project" value="UniProtKB-KW"/>
</dbReference>
<keyword evidence="15" id="KW-0862">Zinc</keyword>
<dbReference type="InterPro" id="IPR002492">
    <property type="entry name" value="Transposase_Tc1-like"/>
</dbReference>
<gene>
    <name evidence="24" type="ORF">J4Q44_G00252180</name>
</gene>
<keyword evidence="17" id="KW-0460">Magnesium</keyword>
<dbReference type="InterPro" id="IPR036397">
    <property type="entry name" value="RNaseH_sf"/>
</dbReference>
<keyword evidence="25" id="KW-1185">Reference proteome</keyword>
<evidence type="ECO:0000259" key="23">
    <source>
        <dbReference type="PROSITE" id="PS50081"/>
    </source>
</evidence>
<dbReference type="PANTHER" id="PTHR22968:SF9">
    <property type="entry name" value="SERINE_THREONINE-PROTEIN KINASE D1"/>
    <property type="match status" value="1"/>
</dbReference>
<dbReference type="SUPFAM" id="SSF50729">
    <property type="entry name" value="PH domain-like"/>
    <property type="match status" value="1"/>
</dbReference>
<evidence type="ECO:0000256" key="9">
    <source>
        <dbReference type="ARBA" id="ARBA00022679"/>
    </source>
</evidence>
<accession>A0AAN8LAM1</accession>
<dbReference type="GO" id="GO:0003677">
    <property type="term" value="F:DNA binding"/>
    <property type="evidence" value="ECO:0007669"/>
    <property type="project" value="InterPro"/>
</dbReference>
<evidence type="ECO:0000256" key="6">
    <source>
        <dbReference type="ARBA" id="ARBA00022490"/>
    </source>
</evidence>
<dbReference type="FunFam" id="3.30.60.20:FF:000007">
    <property type="entry name" value="Serine/threonine-protein kinase"/>
    <property type="match status" value="1"/>
</dbReference>
<dbReference type="FunFam" id="3.30.60.20:FF:000019">
    <property type="entry name" value="Serine/threonine-protein kinase"/>
    <property type="match status" value="1"/>
</dbReference>
<dbReference type="GO" id="GO:0015074">
    <property type="term" value="P:DNA integration"/>
    <property type="evidence" value="ECO:0007669"/>
    <property type="project" value="InterPro"/>
</dbReference>
<comment type="catalytic activity">
    <reaction evidence="19">
        <text>L-threonyl-[protein] + ATP = O-phospho-L-threonyl-[protein] + ADP + H(+)</text>
        <dbReference type="Rhea" id="RHEA:46608"/>
        <dbReference type="Rhea" id="RHEA-COMP:11060"/>
        <dbReference type="Rhea" id="RHEA-COMP:11605"/>
        <dbReference type="ChEBI" id="CHEBI:15378"/>
        <dbReference type="ChEBI" id="CHEBI:30013"/>
        <dbReference type="ChEBI" id="CHEBI:30616"/>
        <dbReference type="ChEBI" id="CHEBI:61977"/>
        <dbReference type="ChEBI" id="CHEBI:456216"/>
        <dbReference type="EC" id="2.7.11.13"/>
    </reaction>
</comment>
<dbReference type="Pfam" id="PF00169">
    <property type="entry name" value="PH"/>
    <property type="match status" value="1"/>
</dbReference>
<evidence type="ECO:0000256" key="8">
    <source>
        <dbReference type="ARBA" id="ARBA00022553"/>
    </source>
</evidence>
<evidence type="ECO:0000256" key="12">
    <source>
        <dbReference type="ARBA" id="ARBA00022741"/>
    </source>
</evidence>
<dbReference type="FunFam" id="1.10.510.10:FF:000151">
    <property type="entry name" value="Serine/threonine-protein kinase"/>
    <property type="match status" value="1"/>
</dbReference>
<dbReference type="GO" id="GO:0005524">
    <property type="term" value="F:ATP binding"/>
    <property type="evidence" value="ECO:0007669"/>
    <property type="project" value="UniProtKB-UniRule"/>
</dbReference>
<evidence type="ECO:0000256" key="10">
    <source>
        <dbReference type="ARBA" id="ARBA00022723"/>
    </source>
</evidence>
<dbReference type="EMBL" id="JAGTTL010000023">
    <property type="protein sequence ID" value="KAK6304632.1"/>
    <property type="molecule type" value="Genomic_DNA"/>
</dbReference>
<evidence type="ECO:0000256" key="3">
    <source>
        <dbReference type="ARBA" id="ARBA00004496"/>
    </source>
</evidence>
<keyword evidence="9" id="KW-0808">Transferase</keyword>
<dbReference type="InterPro" id="IPR011009">
    <property type="entry name" value="Kinase-like_dom_sf"/>
</dbReference>
<dbReference type="PROSITE" id="PS50011">
    <property type="entry name" value="PROTEIN_KINASE_DOM"/>
    <property type="match status" value="1"/>
</dbReference>
<dbReference type="CDD" id="cd20839">
    <property type="entry name" value="C1_PKD1_rpt1"/>
    <property type="match status" value="1"/>
</dbReference>
<evidence type="ECO:0000256" key="2">
    <source>
        <dbReference type="ARBA" id="ARBA00004370"/>
    </source>
</evidence>
<evidence type="ECO:0000256" key="1">
    <source>
        <dbReference type="ARBA" id="ARBA00001946"/>
    </source>
</evidence>
<evidence type="ECO:0000256" key="19">
    <source>
        <dbReference type="ARBA" id="ARBA00047272"/>
    </source>
</evidence>
<dbReference type="PRINTS" id="PR00008">
    <property type="entry name" value="DAGPEDOMAIN"/>
</dbReference>
<keyword evidence="11" id="KW-0677">Repeat</keyword>
<dbReference type="GO" id="GO:0035556">
    <property type="term" value="P:intracellular signal transduction"/>
    <property type="evidence" value="ECO:0007669"/>
    <property type="project" value="TreeGrafter"/>
</dbReference>
<keyword evidence="12 20" id="KW-0547">Nucleotide-binding</keyword>
<feature type="domain" description="Protein kinase" evidence="22">
    <location>
        <begin position="753"/>
        <end position="1009"/>
    </location>
</feature>
<dbReference type="CDD" id="cd01239">
    <property type="entry name" value="PH_PKD"/>
    <property type="match status" value="1"/>
</dbReference>
<evidence type="ECO:0000313" key="24">
    <source>
        <dbReference type="EMBL" id="KAK6304632.1"/>
    </source>
</evidence>
<evidence type="ECO:0000256" key="4">
    <source>
        <dbReference type="ARBA" id="ARBA00008582"/>
    </source>
</evidence>
<dbReference type="SMART" id="SM00220">
    <property type="entry name" value="S_TKc"/>
    <property type="match status" value="1"/>
</dbReference>
<name>A0AAN8LAM1_9TELE</name>
<dbReference type="InterPro" id="IPR017441">
    <property type="entry name" value="Protein_kinase_ATP_BS"/>
</dbReference>
<evidence type="ECO:0000259" key="22">
    <source>
        <dbReference type="PROSITE" id="PS50011"/>
    </source>
</evidence>
<evidence type="ECO:0000256" key="11">
    <source>
        <dbReference type="ARBA" id="ARBA00022737"/>
    </source>
</evidence>
<sequence>MTVNHPRSGAPCKMSPRGASMIMRKVRDQPRTTRQDLVNDLKRAGITVSKKTISNTLRRHGFKSCSARKVPLLKPVHVQARLKFANDHLDDPEEEWEKVMWSDETKIELFGLNSTRRVWRKKKDEYNPKNTIPTVKHGGGNIILCGCFSAKGAGRLHRIEGRMDGALYREILANNLLPSVRALKMGRGWVFQHDNDPKHTARATKEWLRKKHLKVLEWPSQSPDLNPIEHLWRELKVRIAQRQPRNLNDLEKLPECGFYGMYDKILLFRHDPGSENILQLVKCATDITEGDLVEVVLSASATVEDFQIRPHGLFVHSYRSPAFCDHCGEMLWGLVRQGLKCEGCGLNYHKRCAFKIPNNCSGIRKRRLSNVSLTGLTTLTTTRSNEPSPFTSDEALLSPVSPGMEQKTQTDFFSGRERRSSSYIGRPIELDKILLSKVKVPHTLVVHSYTRPTVCQHCKKLLKGLFRQGLQCKDCKFNCHKRCAPKVPNNCLGEVSKNGDLLSSGAESDVVMGEGCDDHDSDRNSGLMDDMEEAIVPDSGLLEAGHGEMGDLHDPEDDCNRAISPSTSNNIPLMRVVQSVKNTKRKSSNIMKEGWLVHFTSKDTLRKRHYWRLDSKCITLFQNDTGSKYYKEIPLSEVLSLDPAKTFNLLSEGSNAHCFEIATGSLVYYVGENLARPEGPGSMSAHSSMLVSGVGPDVARMWEMAIQHALMPAISKGLSHGSRHSGHKDVSISISVSNCQIQENVDISSVYQIFPDEVLGSGQFGIVYGGKHRKTGRDVAIKIIDKLRFPTKQESQLRNEVAILQNLHHPGVVNLECMFETPERVFVVMEKLHGDMLEMILSSEKGRLPERITKFFVSQILQALRHLHFKNIVHCDLKPENVLLASADAFPQVKLCDFGFARIIGEKSFRRSVVGTPAYLAPEVLRNKGYNRSLDMWSVGVIIYVSLSGTFPFNEDEDIHDQIQNAAFMYPPNPWKKVSQEAIDLINNLLQVKMRKRYSVDKSLSHAWLQDYQMWLDLRGLEWKMHERYITHESDDTRWERHAEQHGLTYPAHLVNPHADVSEGVEPDPESEEADTMVALSDRVSVM</sequence>